<dbReference type="InterPro" id="IPR017562">
    <property type="entry name" value="Cyt_c_biogenesis_CcsA"/>
</dbReference>
<dbReference type="InterPro" id="IPR002541">
    <property type="entry name" value="Cyt_c_assembly"/>
</dbReference>
<evidence type="ECO:0000256" key="7">
    <source>
        <dbReference type="SAM" id="Phobius"/>
    </source>
</evidence>
<dbReference type="AlphaFoldDB" id="A0A6J6KG12"/>
<feature type="transmembrane region" description="Helical" evidence="7">
    <location>
        <begin position="303"/>
        <end position="325"/>
    </location>
</feature>
<organism evidence="9">
    <name type="scientific">freshwater metagenome</name>
    <dbReference type="NCBI Taxonomy" id="449393"/>
    <lineage>
        <taxon>unclassified sequences</taxon>
        <taxon>metagenomes</taxon>
        <taxon>ecological metagenomes</taxon>
    </lineage>
</organism>
<feature type="transmembrane region" description="Helical" evidence="7">
    <location>
        <begin position="178"/>
        <end position="206"/>
    </location>
</feature>
<dbReference type="GO" id="GO:0017004">
    <property type="term" value="P:cytochrome complex assembly"/>
    <property type="evidence" value="ECO:0007669"/>
    <property type="project" value="UniProtKB-KW"/>
</dbReference>
<comment type="subcellular location">
    <subcellularLocation>
        <location evidence="1">Membrane</location>
        <topology evidence="1">Multi-pass membrane protein</topology>
    </subcellularLocation>
</comment>
<dbReference type="PANTHER" id="PTHR30071:SF1">
    <property type="entry name" value="CYTOCHROME B_B6 PROTEIN-RELATED"/>
    <property type="match status" value="1"/>
</dbReference>
<accession>A0A6J6KG12</accession>
<feature type="transmembrane region" description="Helical" evidence="7">
    <location>
        <begin position="245"/>
        <end position="266"/>
    </location>
</feature>
<reference evidence="9" key="1">
    <citation type="submission" date="2020-05" db="EMBL/GenBank/DDBJ databases">
        <authorList>
            <person name="Chiriac C."/>
            <person name="Salcher M."/>
            <person name="Ghai R."/>
            <person name="Kavagutti S V."/>
        </authorList>
    </citation>
    <scope>NUCLEOTIDE SEQUENCE</scope>
</reference>
<dbReference type="Pfam" id="PF01578">
    <property type="entry name" value="Cytochrom_C_asm"/>
    <property type="match status" value="1"/>
</dbReference>
<evidence type="ECO:0000256" key="3">
    <source>
        <dbReference type="ARBA" id="ARBA00022748"/>
    </source>
</evidence>
<evidence type="ECO:0000259" key="8">
    <source>
        <dbReference type="Pfam" id="PF01578"/>
    </source>
</evidence>
<feature type="transmembrane region" description="Helical" evidence="7">
    <location>
        <begin position="13"/>
        <end position="34"/>
    </location>
</feature>
<feature type="domain" description="Cytochrome c assembly protein" evidence="8">
    <location>
        <begin position="116"/>
        <end position="329"/>
    </location>
</feature>
<feature type="transmembrane region" description="Helical" evidence="7">
    <location>
        <begin position="121"/>
        <end position="138"/>
    </location>
</feature>
<dbReference type="NCBIfam" id="TIGR03144">
    <property type="entry name" value="cytochr_II_ccsB"/>
    <property type="match status" value="1"/>
</dbReference>
<keyword evidence="3" id="KW-0201">Cytochrome c-type biogenesis</keyword>
<evidence type="ECO:0000256" key="2">
    <source>
        <dbReference type="ARBA" id="ARBA00022692"/>
    </source>
</evidence>
<feature type="transmembrane region" description="Helical" evidence="7">
    <location>
        <begin position="145"/>
        <end position="166"/>
    </location>
</feature>
<protein>
    <submittedName>
        <fullName evidence="9">Unannotated protein</fullName>
    </submittedName>
</protein>
<dbReference type="EMBL" id="CAEZWD010000040">
    <property type="protein sequence ID" value="CAB4647413.1"/>
    <property type="molecule type" value="Genomic_DNA"/>
</dbReference>
<evidence type="ECO:0000256" key="5">
    <source>
        <dbReference type="ARBA" id="ARBA00023136"/>
    </source>
</evidence>
<dbReference type="GO" id="GO:0005886">
    <property type="term" value="C:plasma membrane"/>
    <property type="evidence" value="ECO:0007669"/>
    <property type="project" value="TreeGrafter"/>
</dbReference>
<feature type="transmembrane region" description="Helical" evidence="7">
    <location>
        <begin position="91"/>
        <end position="109"/>
    </location>
</feature>
<evidence type="ECO:0000256" key="4">
    <source>
        <dbReference type="ARBA" id="ARBA00022989"/>
    </source>
</evidence>
<keyword evidence="2 7" id="KW-0812">Transmembrane</keyword>
<feature type="transmembrane region" description="Helical" evidence="7">
    <location>
        <begin position="278"/>
        <end position="296"/>
    </location>
</feature>
<feature type="region of interest" description="Disordered" evidence="6">
    <location>
        <begin position="50"/>
        <end position="75"/>
    </location>
</feature>
<dbReference type="InterPro" id="IPR045062">
    <property type="entry name" value="Cyt_c_biogenesis_CcsA/CcmC"/>
</dbReference>
<dbReference type="PANTHER" id="PTHR30071">
    <property type="entry name" value="HEME EXPORTER PROTEIN C"/>
    <property type="match status" value="1"/>
</dbReference>
<evidence type="ECO:0000256" key="6">
    <source>
        <dbReference type="SAM" id="MobiDB-lite"/>
    </source>
</evidence>
<proteinExistence type="predicted"/>
<keyword evidence="5 7" id="KW-0472">Membrane</keyword>
<gene>
    <name evidence="9" type="ORF">UFOPK2171_00462</name>
</gene>
<keyword evidence="4 7" id="KW-1133">Transmembrane helix</keyword>
<sequence length="334" mass="35828">MTVNETLAQASNAMVYGSMTAFTGAMVAFSVSLAKGRRIETIEVSAQRTSASHQVRKGSTATLDEPSVSTSVSDGVDLGEGRRAGNVGMSLTWLGTLLLGAAIVFRGLSAGRVPIGNMYEFSLAAGFAVSLTYCLMSISRDLRWLGLFISIPVLLDLGLALTVLYTESAQLVPALNSYWLAIHVSAAVVCIGAFTMGAALSGLYLVAQAAEDRVTAGKAPGRSSAFAQRIPSADRLDLMSYRIHAFMFPIWTFAVIAGAIWAEAAWGRYWGWDPKETWAFITWVIYAAYLHARATAGWRGKKAAYVALAGYGAILFNYFVVNIFVQGLHSYSGL</sequence>
<dbReference type="GO" id="GO:0020037">
    <property type="term" value="F:heme binding"/>
    <property type="evidence" value="ECO:0007669"/>
    <property type="project" value="InterPro"/>
</dbReference>
<name>A0A6J6KG12_9ZZZZ</name>
<evidence type="ECO:0000313" key="9">
    <source>
        <dbReference type="EMBL" id="CAB4647413.1"/>
    </source>
</evidence>
<feature type="compositionally biased region" description="Polar residues" evidence="6">
    <location>
        <begin position="50"/>
        <end position="73"/>
    </location>
</feature>
<evidence type="ECO:0000256" key="1">
    <source>
        <dbReference type="ARBA" id="ARBA00004141"/>
    </source>
</evidence>